<organism evidence="2 3">
    <name type="scientific">Mytilus galloprovincialis</name>
    <name type="common">Mediterranean mussel</name>
    <dbReference type="NCBI Taxonomy" id="29158"/>
    <lineage>
        <taxon>Eukaryota</taxon>
        <taxon>Metazoa</taxon>
        <taxon>Spiralia</taxon>
        <taxon>Lophotrochozoa</taxon>
        <taxon>Mollusca</taxon>
        <taxon>Bivalvia</taxon>
        <taxon>Autobranchia</taxon>
        <taxon>Pteriomorphia</taxon>
        <taxon>Mytilida</taxon>
        <taxon>Mytiloidea</taxon>
        <taxon>Mytilidae</taxon>
        <taxon>Mytilinae</taxon>
        <taxon>Mytilus</taxon>
    </lineage>
</organism>
<feature type="chain" id="PRO_5032830728" description="Ig-like domain-containing protein" evidence="1">
    <location>
        <begin position="19"/>
        <end position="247"/>
    </location>
</feature>
<dbReference type="SUPFAM" id="SSF48726">
    <property type="entry name" value="Immunoglobulin"/>
    <property type="match status" value="1"/>
</dbReference>
<dbReference type="OrthoDB" id="6110585at2759"/>
<reference evidence="2" key="1">
    <citation type="submission" date="2018-11" db="EMBL/GenBank/DDBJ databases">
        <authorList>
            <person name="Alioto T."/>
            <person name="Alioto T."/>
        </authorList>
    </citation>
    <scope>NUCLEOTIDE SEQUENCE</scope>
</reference>
<accession>A0A8B6HHW6</accession>
<dbReference type="EMBL" id="UYJE01010033">
    <property type="protein sequence ID" value="VDI79062.1"/>
    <property type="molecule type" value="Genomic_DNA"/>
</dbReference>
<name>A0A8B6HHW6_MYTGA</name>
<evidence type="ECO:0000313" key="2">
    <source>
        <dbReference type="EMBL" id="VDI79062.1"/>
    </source>
</evidence>
<feature type="signal peptide" evidence="1">
    <location>
        <begin position="1"/>
        <end position="18"/>
    </location>
</feature>
<evidence type="ECO:0008006" key="4">
    <source>
        <dbReference type="Google" id="ProtNLM"/>
    </source>
</evidence>
<proteinExistence type="predicted"/>
<protein>
    <recommendedName>
        <fullName evidence="4">Ig-like domain-containing protein</fullName>
    </recommendedName>
</protein>
<dbReference type="InterPro" id="IPR036179">
    <property type="entry name" value="Ig-like_dom_sf"/>
</dbReference>
<keyword evidence="1" id="KW-0732">Signal</keyword>
<comment type="caution">
    <text evidence="2">The sequence shown here is derived from an EMBL/GenBank/DDBJ whole genome shotgun (WGS) entry which is preliminary data.</text>
</comment>
<evidence type="ECO:0000313" key="3">
    <source>
        <dbReference type="Proteomes" id="UP000596742"/>
    </source>
</evidence>
<sequence>MAKIGKLLFVIWFSPLLASNSLQNWFVNTSPAIFSKTVELFCKVNEHLNTSKTRKWETDHYILISNNKSINSTKYRERLAVNGFALQILNFQYSDLNKAYLCVYGFNKRHSNLTINMAHFEMHPVSETMTRTCHVTAEKLEVLIKFPLIYPIPQCKAVYNEQFLAKSIKIRPHHAGVFYSADVTIEESIGSKCLKTLNINCTVGSTDFAIMDFSTCSNHTKNCQNFGNRKVEIENLWVFIVLLKFLA</sequence>
<gene>
    <name evidence="2" type="ORF">MGAL_10B017854</name>
</gene>
<keyword evidence="3" id="KW-1185">Reference proteome</keyword>
<dbReference type="AlphaFoldDB" id="A0A8B6HHW6"/>
<evidence type="ECO:0000256" key="1">
    <source>
        <dbReference type="SAM" id="SignalP"/>
    </source>
</evidence>
<dbReference type="Proteomes" id="UP000596742">
    <property type="component" value="Unassembled WGS sequence"/>
</dbReference>